<evidence type="ECO:0000256" key="1">
    <source>
        <dbReference type="ARBA" id="ARBA00022801"/>
    </source>
</evidence>
<dbReference type="Gene3D" id="3.40.1090.10">
    <property type="entry name" value="Cytosolic phospholipase A2 catalytic domain"/>
    <property type="match status" value="1"/>
</dbReference>
<evidence type="ECO:0000256" key="2">
    <source>
        <dbReference type="ARBA" id="ARBA00022963"/>
    </source>
</evidence>
<keyword evidence="1 4" id="KW-0378">Hydrolase</keyword>
<comment type="caution">
    <text evidence="6">The sequence shown here is derived from an EMBL/GenBank/DDBJ whole genome shotgun (WGS) entry which is preliminary data.</text>
</comment>
<feature type="active site" description="Proton acceptor" evidence="4">
    <location>
        <position position="211"/>
    </location>
</feature>
<dbReference type="RefSeq" id="WP_377212798.1">
    <property type="nucleotide sequence ID" value="NZ_JBHTJV010000009.1"/>
</dbReference>
<keyword evidence="3 4" id="KW-0443">Lipid metabolism</keyword>
<evidence type="ECO:0000256" key="4">
    <source>
        <dbReference type="PROSITE-ProRule" id="PRU01161"/>
    </source>
</evidence>
<dbReference type="InterPro" id="IPR002641">
    <property type="entry name" value="PNPLA_dom"/>
</dbReference>
<feature type="domain" description="PNPLA" evidence="5">
    <location>
        <begin position="14"/>
        <end position="224"/>
    </location>
</feature>
<dbReference type="SUPFAM" id="SSF52151">
    <property type="entry name" value="FabD/lysophospholipase-like"/>
    <property type="match status" value="1"/>
</dbReference>
<feature type="active site" description="Nucleophile" evidence="4">
    <location>
        <position position="51"/>
    </location>
</feature>
<evidence type="ECO:0000256" key="3">
    <source>
        <dbReference type="ARBA" id="ARBA00023098"/>
    </source>
</evidence>
<dbReference type="CDD" id="cd07209">
    <property type="entry name" value="Pat_hypo_Ecoli_Z1214_like"/>
    <property type="match status" value="1"/>
</dbReference>
<dbReference type="PANTHER" id="PTHR14226:SF57">
    <property type="entry name" value="BLR7027 PROTEIN"/>
    <property type="match status" value="1"/>
</dbReference>
<feature type="short sequence motif" description="GXGXXG" evidence="4">
    <location>
        <begin position="18"/>
        <end position="23"/>
    </location>
</feature>
<dbReference type="PANTHER" id="PTHR14226">
    <property type="entry name" value="NEUROPATHY TARGET ESTERASE/SWISS CHEESE D.MELANOGASTER"/>
    <property type="match status" value="1"/>
</dbReference>
<protein>
    <submittedName>
        <fullName evidence="6">Patatin-like phospholipase family protein</fullName>
    </submittedName>
</protein>
<keyword evidence="2 4" id="KW-0442">Lipid degradation</keyword>
<organism evidence="6 7">
    <name type="scientific">Pseudahrensia aquimaris</name>
    <dbReference type="NCBI Taxonomy" id="744461"/>
    <lineage>
        <taxon>Bacteria</taxon>
        <taxon>Pseudomonadati</taxon>
        <taxon>Pseudomonadota</taxon>
        <taxon>Alphaproteobacteria</taxon>
        <taxon>Hyphomicrobiales</taxon>
        <taxon>Ahrensiaceae</taxon>
        <taxon>Pseudahrensia</taxon>
    </lineage>
</organism>
<proteinExistence type="predicted"/>
<dbReference type="Pfam" id="PF01734">
    <property type="entry name" value="Patatin"/>
    <property type="match status" value="1"/>
</dbReference>
<dbReference type="PROSITE" id="PS51635">
    <property type="entry name" value="PNPLA"/>
    <property type="match status" value="1"/>
</dbReference>
<name>A0ABW3FGX6_9HYPH</name>
<dbReference type="Proteomes" id="UP001597101">
    <property type="component" value="Unassembled WGS sequence"/>
</dbReference>
<dbReference type="InterPro" id="IPR016035">
    <property type="entry name" value="Acyl_Trfase/lysoPLipase"/>
</dbReference>
<accession>A0ABW3FGX6</accession>
<gene>
    <name evidence="6" type="ORF">ACFQ14_11115</name>
</gene>
<dbReference type="EMBL" id="JBHTJV010000009">
    <property type="protein sequence ID" value="MFD0916958.1"/>
    <property type="molecule type" value="Genomic_DNA"/>
</dbReference>
<reference evidence="7" key="1">
    <citation type="journal article" date="2019" name="Int. J. Syst. Evol. Microbiol.">
        <title>The Global Catalogue of Microorganisms (GCM) 10K type strain sequencing project: providing services to taxonomists for standard genome sequencing and annotation.</title>
        <authorList>
            <consortium name="The Broad Institute Genomics Platform"/>
            <consortium name="The Broad Institute Genome Sequencing Center for Infectious Disease"/>
            <person name="Wu L."/>
            <person name="Ma J."/>
        </authorList>
    </citation>
    <scope>NUCLEOTIDE SEQUENCE [LARGE SCALE GENOMIC DNA]</scope>
    <source>
        <strain evidence="7">CCUG 60023</strain>
    </source>
</reference>
<evidence type="ECO:0000259" key="5">
    <source>
        <dbReference type="PROSITE" id="PS51635"/>
    </source>
</evidence>
<sequence length="382" mass="42215">MPAPLKHSDFPTSLVLQGGGARGAYQVGVLRALAELAPQSANPFPIISGTSVGAINAACLAANAENYSTATDKLETLWRSLTTGSIFDPRWRSVRATIWRIIRTFVFRGSTNRYGWLDNRPLRRLLEREFDRDGMQRAMESGALTGFCITTSCYGCGIAVTHYESTTGVEEWMRHRREGLNEPVTVDHLMASSALPLIFPAVKVGPTWHGDGALRLTAPLSPVIRMGARRIVVVGVRDAHVDMSQADIEQPYPSIGEMGGTMLDILFNDNLEADVERVNRVNRLLATLTPEQREKEHLQRIDVLSLQPSKDLRTIASRHEHEMPRAIRTLMRISGASGSDGRLPSYLLFEPGYIAELIDLGYADTMARREEVAAFLAGTTSR</sequence>
<evidence type="ECO:0000313" key="7">
    <source>
        <dbReference type="Proteomes" id="UP001597101"/>
    </source>
</evidence>
<dbReference type="InterPro" id="IPR050301">
    <property type="entry name" value="NTE"/>
</dbReference>
<feature type="short sequence motif" description="GXSXG" evidence="4">
    <location>
        <begin position="49"/>
        <end position="53"/>
    </location>
</feature>
<evidence type="ECO:0000313" key="6">
    <source>
        <dbReference type="EMBL" id="MFD0916958.1"/>
    </source>
</evidence>
<feature type="short sequence motif" description="DGA/G" evidence="4">
    <location>
        <begin position="211"/>
        <end position="213"/>
    </location>
</feature>
<keyword evidence="7" id="KW-1185">Reference proteome</keyword>